<evidence type="ECO:0000313" key="2">
    <source>
        <dbReference type="Proteomes" id="UP000814033"/>
    </source>
</evidence>
<sequence length="196" mass="22205">MAQNYWQTPYSLSPHDAPNFSKSPTLSVESLGLEELMKNPHFLDLYRSQLSQSRELVRLNQEVSRLNNEIRNSDASSRASSSRASTPFSKELTPATAPEMPALRPQKYPFSILWNKEDCREDDDSGCTDSNPHRPPMRSCVRNIDGTMIDPQKFRTIRNSARIVKADLLAALPVKEKTKTHSLGYFPNATSPRLVR</sequence>
<keyword evidence="2" id="KW-1185">Reference proteome</keyword>
<protein>
    <submittedName>
        <fullName evidence="1">Uncharacterized protein</fullName>
    </submittedName>
</protein>
<gene>
    <name evidence="1" type="ORF">FA95DRAFT_1614182</name>
</gene>
<comment type="caution">
    <text evidence="1">The sequence shown here is derived from an EMBL/GenBank/DDBJ whole genome shotgun (WGS) entry which is preliminary data.</text>
</comment>
<evidence type="ECO:0000313" key="1">
    <source>
        <dbReference type="EMBL" id="KAI0037469.1"/>
    </source>
</evidence>
<name>A0ACB8R051_9AGAM</name>
<dbReference type="EMBL" id="MU276933">
    <property type="protein sequence ID" value="KAI0037469.1"/>
    <property type="molecule type" value="Genomic_DNA"/>
</dbReference>
<accession>A0ACB8R051</accession>
<reference evidence="1" key="1">
    <citation type="submission" date="2021-02" db="EMBL/GenBank/DDBJ databases">
        <authorList>
            <consortium name="DOE Joint Genome Institute"/>
            <person name="Ahrendt S."/>
            <person name="Looney B.P."/>
            <person name="Miyauchi S."/>
            <person name="Morin E."/>
            <person name="Drula E."/>
            <person name="Courty P.E."/>
            <person name="Chicoki N."/>
            <person name="Fauchery L."/>
            <person name="Kohler A."/>
            <person name="Kuo A."/>
            <person name="Labutti K."/>
            <person name="Pangilinan J."/>
            <person name="Lipzen A."/>
            <person name="Riley R."/>
            <person name="Andreopoulos W."/>
            <person name="He G."/>
            <person name="Johnson J."/>
            <person name="Barry K.W."/>
            <person name="Grigoriev I.V."/>
            <person name="Nagy L."/>
            <person name="Hibbett D."/>
            <person name="Henrissat B."/>
            <person name="Matheny P.B."/>
            <person name="Labbe J."/>
            <person name="Martin F."/>
        </authorList>
    </citation>
    <scope>NUCLEOTIDE SEQUENCE</scope>
    <source>
        <strain evidence="1">FP105234-sp</strain>
    </source>
</reference>
<proteinExistence type="predicted"/>
<reference evidence="1" key="2">
    <citation type="journal article" date="2022" name="New Phytol.">
        <title>Evolutionary transition to the ectomycorrhizal habit in the genomes of a hyperdiverse lineage of mushroom-forming fungi.</title>
        <authorList>
            <person name="Looney B."/>
            <person name="Miyauchi S."/>
            <person name="Morin E."/>
            <person name="Drula E."/>
            <person name="Courty P.E."/>
            <person name="Kohler A."/>
            <person name="Kuo A."/>
            <person name="LaButti K."/>
            <person name="Pangilinan J."/>
            <person name="Lipzen A."/>
            <person name="Riley R."/>
            <person name="Andreopoulos W."/>
            <person name="He G."/>
            <person name="Johnson J."/>
            <person name="Nolan M."/>
            <person name="Tritt A."/>
            <person name="Barry K.W."/>
            <person name="Grigoriev I.V."/>
            <person name="Nagy L.G."/>
            <person name="Hibbett D."/>
            <person name="Henrissat B."/>
            <person name="Matheny P.B."/>
            <person name="Labbe J."/>
            <person name="Martin F.M."/>
        </authorList>
    </citation>
    <scope>NUCLEOTIDE SEQUENCE</scope>
    <source>
        <strain evidence="1">FP105234-sp</strain>
    </source>
</reference>
<dbReference type="Proteomes" id="UP000814033">
    <property type="component" value="Unassembled WGS sequence"/>
</dbReference>
<organism evidence="1 2">
    <name type="scientific">Auriscalpium vulgare</name>
    <dbReference type="NCBI Taxonomy" id="40419"/>
    <lineage>
        <taxon>Eukaryota</taxon>
        <taxon>Fungi</taxon>
        <taxon>Dikarya</taxon>
        <taxon>Basidiomycota</taxon>
        <taxon>Agaricomycotina</taxon>
        <taxon>Agaricomycetes</taxon>
        <taxon>Russulales</taxon>
        <taxon>Auriscalpiaceae</taxon>
        <taxon>Auriscalpium</taxon>
    </lineage>
</organism>